<reference evidence="11" key="1">
    <citation type="submission" date="2017-08" db="EMBL/GenBank/DDBJ databases">
        <authorList>
            <person name="Polle J.E."/>
            <person name="Barry K."/>
            <person name="Cushman J."/>
            <person name="Schmutz J."/>
            <person name="Tran D."/>
            <person name="Hathwaick L.T."/>
            <person name="Yim W.C."/>
            <person name="Jenkins J."/>
            <person name="Mckie-Krisberg Z.M."/>
            <person name="Prochnik S."/>
            <person name="Lindquist E."/>
            <person name="Dockter R.B."/>
            <person name="Adam C."/>
            <person name="Molina H."/>
            <person name="Bunkerborg J."/>
            <person name="Jin E."/>
            <person name="Buchheim M."/>
            <person name="Magnuson J."/>
        </authorList>
    </citation>
    <scope>NUCLEOTIDE SEQUENCE</scope>
    <source>
        <strain evidence="11">CCAP 19/18</strain>
    </source>
</reference>
<name>A0ABQ7FWS1_DUNSA</name>
<organism evidence="11 12">
    <name type="scientific">Dunaliella salina</name>
    <name type="common">Green alga</name>
    <name type="synonym">Protococcus salinus</name>
    <dbReference type="NCBI Taxonomy" id="3046"/>
    <lineage>
        <taxon>Eukaryota</taxon>
        <taxon>Viridiplantae</taxon>
        <taxon>Chlorophyta</taxon>
        <taxon>core chlorophytes</taxon>
        <taxon>Chlorophyceae</taxon>
        <taxon>CS clade</taxon>
        <taxon>Chlamydomonadales</taxon>
        <taxon>Dunaliellaceae</taxon>
        <taxon>Dunaliella</taxon>
    </lineage>
</organism>
<keyword evidence="6 8" id="KW-1133">Transmembrane helix</keyword>
<evidence type="ECO:0000256" key="1">
    <source>
        <dbReference type="ARBA" id="ARBA00004479"/>
    </source>
</evidence>
<evidence type="ECO:0000259" key="9">
    <source>
        <dbReference type="Pfam" id="PF03345"/>
    </source>
</evidence>
<evidence type="ECO:0000256" key="5">
    <source>
        <dbReference type="ARBA" id="ARBA00022824"/>
    </source>
</evidence>
<evidence type="ECO:0000256" key="8">
    <source>
        <dbReference type="RuleBase" id="RU361142"/>
    </source>
</evidence>
<dbReference type="EMBL" id="MU070705">
    <property type="protein sequence ID" value="KAF5826804.1"/>
    <property type="molecule type" value="Genomic_DNA"/>
</dbReference>
<evidence type="ECO:0000259" key="10">
    <source>
        <dbReference type="Pfam" id="PF23358"/>
    </source>
</evidence>
<dbReference type="Pfam" id="PF03345">
    <property type="entry name" value="OST48_N"/>
    <property type="match status" value="1"/>
</dbReference>
<keyword evidence="4 8" id="KW-0812">Transmembrane</keyword>
<dbReference type="PANTHER" id="PTHR10830:SF0">
    <property type="entry name" value="DOLICHYL-DIPHOSPHOOLIGOSACCHARIDE--PROTEIN GLYCOSYLTRANSFERASE 48 KDA SUBUNIT"/>
    <property type="match status" value="1"/>
</dbReference>
<comment type="function">
    <text evidence="8">Subunit of the oligosaccharyl transferase (OST) complex that catalyzes the initial transfer of a defined glycan (Glc(3)Man(9)GlcNAc(2) in eukaryotes) from the lipid carrier dolichol-pyrophosphate to an asparagine residue within an Asn-X-Ser/Thr consensus motif in nascent polypeptide chains, the first step in protein N-glycosylation. N-glycosylation occurs cotranslationally and the complex associates with the Sec61 complex at the channel-forming translocon complex that mediates protein translocation across the endoplasmic reticulum (ER).</text>
</comment>
<comment type="similarity">
    <text evidence="3 8">Belongs to the DDOST 48 kDa subunit family.</text>
</comment>
<dbReference type="InterPro" id="IPR005013">
    <property type="entry name" value="DDOST_48_kDa_subunit"/>
</dbReference>
<evidence type="ECO:0000313" key="12">
    <source>
        <dbReference type="Proteomes" id="UP000815325"/>
    </source>
</evidence>
<evidence type="ECO:0000313" key="11">
    <source>
        <dbReference type="EMBL" id="KAF5826804.1"/>
    </source>
</evidence>
<evidence type="ECO:0000256" key="7">
    <source>
        <dbReference type="ARBA" id="ARBA00023136"/>
    </source>
</evidence>
<dbReference type="PANTHER" id="PTHR10830">
    <property type="entry name" value="DOLICHYL-DIPHOSPHOOLIGOSACCHARIDE--PROTEIN GLYCOSYLTRANSFERASE 48 KDA SUBUNIT"/>
    <property type="match status" value="1"/>
</dbReference>
<evidence type="ECO:0000256" key="6">
    <source>
        <dbReference type="ARBA" id="ARBA00022989"/>
    </source>
</evidence>
<comment type="pathway">
    <text evidence="2 8">Protein modification; protein glycosylation.</text>
</comment>
<evidence type="ECO:0000256" key="2">
    <source>
        <dbReference type="ARBA" id="ARBA00004922"/>
    </source>
</evidence>
<proteinExistence type="inferred from homology"/>
<keyword evidence="7 8" id="KW-0472">Membrane</keyword>
<dbReference type="Pfam" id="PF23358">
    <property type="entry name" value="OST48_MD"/>
    <property type="match status" value="1"/>
</dbReference>
<comment type="subunit">
    <text evidence="8">Component of the oligosaccharyltransferase (OST) complex.</text>
</comment>
<evidence type="ECO:0000256" key="3">
    <source>
        <dbReference type="ARBA" id="ARBA00008743"/>
    </source>
</evidence>
<evidence type="ECO:0000256" key="4">
    <source>
        <dbReference type="ARBA" id="ARBA00022692"/>
    </source>
</evidence>
<feature type="domain" description="OST48 N-terminal" evidence="9">
    <location>
        <begin position="2"/>
        <end position="83"/>
    </location>
</feature>
<keyword evidence="12" id="KW-1185">Reference proteome</keyword>
<keyword evidence="5 8" id="KW-0256">Endoplasmic reticulum</keyword>
<feature type="domain" description="OST48 middle" evidence="10">
    <location>
        <begin position="108"/>
        <end position="238"/>
    </location>
</feature>
<feature type="transmembrane region" description="Helical" evidence="8">
    <location>
        <begin position="214"/>
        <end position="236"/>
    </location>
</feature>
<dbReference type="InterPro" id="IPR055457">
    <property type="entry name" value="OST48_N"/>
</dbReference>
<accession>A0ABQ7FWS1</accession>
<sequence length="239" mass="27035">MLSAPATSYSHDPRKSMQDPPLAGLGISLLTLVQARNNARVMVAGSMNMFSDAYFEAEVALSPSGSKVKSGNKDFTLAVAQWTLQERAVLHAENLRHRLMSSPPDSPSPSLYRVTDDVEFAVDIFEYESGQRRPYKGNDLQVEFVMLDPYVRLGLQHDGTGTFSVQFKVPDVYGVFKYVLEYQHAGYSYIHLSKQVPVRPFRHNEFERFLVCAYPYYASAASSCVAFFVLGWFFLYHKD</sequence>
<dbReference type="InterPro" id="IPR055459">
    <property type="entry name" value="OST48_MD"/>
</dbReference>
<dbReference type="Proteomes" id="UP000815325">
    <property type="component" value="Unassembled WGS sequence"/>
</dbReference>
<gene>
    <name evidence="11" type="ORF">DUNSADRAFT_2013</name>
</gene>
<comment type="subcellular location">
    <subcellularLocation>
        <location evidence="8">Endoplasmic reticulum membrane</location>
        <topology evidence="8">Single-pass type I membrane protein</topology>
    </subcellularLocation>
    <subcellularLocation>
        <location evidence="1">Membrane</location>
        <topology evidence="1">Single-pass type I membrane protein</topology>
    </subcellularLocation>
</comment>
<protein>
    <recommendedName>
        <fullName evidence="8">Dolichyl-diphosphooligosaccharide--protein glycosyltransferase 48 kDa subunit</fullName>
        <shortName evidence="8">Oligosaccharyl transferase 48 kDa subunit</shortName>
    </recommendedName>
</protein>
<comment type="caution">
    <text evidence="11">The sequence shown here is derived from an EMBL/GenBank/DDBJ whole genome shotgun (WGS) entry which is preliminary data.</text>
</comment>